<dbReference type="AlphaFoldDB" id="A0A9R0Z3F3"/>
<accession>A0A9R0Z3F3</accession>
<gene>
    <name evidence="1" type="ORF">TRITD_7Av1G019840</name>
</gene>
<proteinExistence type="predicted"/>
<dbReference type="Proteomes" id="UP000324705">
    <property type="component" value="Chromosome 7A"/>
</dbReference>
<dbReference type="Gramene" id="TRITD7Av1G019840.1">
    <property type="protein sequence ID" value="TRITD7Av1G019840.1"/>
    <property type="gene ID" value="TRITD7Av1G019840"/>
</dbReference>
<reference evidence="1 2" key="1">
    <citation type="submission" date="2017-09" db="EMBL/GenBank/DDBJ databases">
        <authorList>
            <consortium name="International Durum Wheat Genome Sequencing Consortium (IDWGSC)"/>
            <person name="Milanesi L."/>
        </authorList>
    </citation>
    <scope>NUCLEOTIDE SEQUENCE [LARGE SCALE GENOMIC DNA]</scope>
    <source>
        <strain evidence="2">cv. Svevo</strain>
    </source>
</reference>
<evidence type="ECO:0000313" key="2">
    <source>
        <dbReference type="Proteomes" id="UP000324705"/>
    </source>
</evidence>
<sequence length="170" mass="18649">MRGLLLPSHHQPLLVLTSLSRGTDVAARVAARGRLLHLKQQTVGMLAKRLLMHGKCVPSARMRSRSRKQTAGAAIPSAKMLLPRAKKPPHPASQMVLLQLVLLLTAGVLVVDLGPLRILHRLLLRRPAGGRTEAACPEMHALCPASRLRFLQLLEFVCRAPDFVPKHGLF</sequence>
<name>A0A9R0Z3F3_TRITD</name>
<keyword evidence="2" id="KW-1185">Reference proteome</keyword>
<protein>
    <submittedName>
        <fullName evidence="1">Uncharacterized protein</fullName>
    </submittedName>
</protein>
<evidence type="ECO:0000313" key="1">
    <source>
        <dbReference type="EMBL" id="VAI69576.1"/>
    </source>
</evidence>
<dbReference type="EMBL" id="LT934123">
    <property type="protein sequence ID" value="VAI69576.1"/>
    <property type="molecule type" value="Genomic_DNA"/>
</dbReference>
<organism evidence="1 2">
    <name type="scientific">Triticum turgidum subsp. durum</name>
    <name type="common">Durum wheat</name>
    <name type="synonym">Triticum durum</name>
    <dbReference type="NCBI Taxonomy" id="4567"/>
    <lineage>
        <taxon>Eukaryota</taxon>
        <taxon>Viridiplantae</taxon>
        <taxon>Streptophyta</taxon>
        <taxon>Embryophyta</taxon>
        <taxon>Tracheophyta</taxon>
        <taxon>Spermatophyta</taxon>
        <taxon>Magnoliopsida</taxon>
        <taxon>Liliopsida</taxon>
        <taxon>Poales</taxon>
        <taxon>Poaceae</taxon>
        <taxon>BOP clade</taxon>
        <taxon>Pooideae</taxon>
        <taxon>Triticodae</taxon>
        <taxon>Triticeae</taxon>
        <taxon>Triticinae</taxon>
        <taxon>Triticum</taxon>
    </lineage>
</organism>